<organism evidence="2 3">
    <name type="scientific">Durusdinium trenchii</name>
    <dbReference type="NCBI Taxonomy" id="1381693"/>
    <lineage>
        <taxon>Eukaryota</taxon>
        <taxon>Sar</taxon>
        <taxon>Alveolata</taxon>
        <taxon>Dinophyceae</taxon>
        <taxon>Suessiales</taxon>
        <taxon>Symbiodiniaceae</taxon>
        <taxon>Durusdinium</taxon>
    </lineage>
</organism>
<dbReference type="PANTHER" id="PTHR21494:SF0">
    <property type="entry name" value="ACTIVATING SIGNAL COINTEGRATOR 1 COMPLEX SUBUNIT 2"/>
    <property type="match status" value="1"/>
</dbReference>
<feature type="region of interest" description="Disordered" evidence="1">
    <location>
        <begin position="74"/>
        <end position="97"/>
    </location>
</feature>
<dbReference type="InterPro" id="IPR009060">
    <property type="entry name" value="UBA-like_sf"/>
</dbReference>
<proteinExistence type="predicted"/>
<feature type="compositionally biased region" description="Basic and acidic residues" evidence="1">
    <location>
        <begin position="1244"/>
        <end position="1255"/>
    </location>
</feature>
<protein>
    <submittedName>
        <fullName evidence="2">Uncharacterized protein</fullName>
    </submittedName>
</protein>
<evidence type="ECO:0000313" key="2">
    <source>
        <dbReference type="EMBL" id="CAK9002950.1"/>
    </source>
</evidence>
<feature type="compositionally biased region" description="Low complexity" evidence="1">
    <location>
        <begin position="1158"/>
        <end position="1170"/>
    </location>
</feature>
<feature type="region of interest" description="Disordered" evidence="1">
    <location>
        <begin position="1010"/>
        <end position="1047"/>
    </location>
</feature>
<feature type="region of interest" description="Disordered" evidence="1">
    <location>
        <begin position="1214"/>
        <end position="1255"/>
    </location>
</feature>
<feature type="compositionally biased region" description="Basic and acidic residues" evidence="1">
    <location>
        <begin position="213"/>
        <end position="230"/>
    </location>
</feature>
<comment type="caution">
    <text evidence="2">The sequence shown here is derived from an EMBL/GenBank/DDBJ whole genome shotgun (WGS) entry which is preliminary data.</text>
</comment>
<dbReference type="InterPro" id="IPR052586">
    <property type="entry name" value="ASCC2"/>
</dbReference>
<evidence type="ECO:0000313" key="3">
    <source>
        <dbReference type="Proteomes" id="UP001642484"/>
    </source>
</evidence>
<dbReference type="InterPro" id="IPR000048">
    <property type="entry name" value="IQ_motif_EF-hand-BS"/>
</dbReference>
<feature type="region of interest" description="Disordered" evidence="1">
    <location>
        <begin position="656"/>
        <end position="689"/>
    </location>
</feature>
<reference evidence="2 3" key="1">
    <citation type="submission" date="2024-02" db="EMBL/GenBank/DDBJ databases">
        <authorList>
            <person name="Chen Y."/>
            <person name="Shah S."/>
            <person name="Dougan E. K."/>
            <person name="Thang M."/>
            <person name="Chan C."/>
        </authorList>
    </citation>
    <scope>NUCLEOTIDE SEQUENCE [LARGE SCALE GENOMIC DNA]</scope>
</reference>
<name>A0ABP0INL1_9DINO</name>
<accession>A0ABP0INL1</accession>
<dbReference type="Proteomes" id="UP001642484">
    <property type="component" value="Unassembled WGS sequence"/>
</dbReference>
<dbReference type="Pfam" id="PF00612">
    <property type="entry name" value="IQ"/>
    <property type="match status" value="1"/>
</dbReference>
<feature type="compositionally biased region" description="Basic residues" evidence="1">
    <location>
        <begin position="830"/>
        <end position="841"/>
    </location>
</feature>
<feature type="compositionally biased region" description="Acidic residues" evidence="1">
    <location>
        <begin position="807"/>
        <end position="817"/>
    </location>
</feature>
<dbReference type="SUPFAM" id="SSF46934">
    <property type="entry name" value="UBA-like"/>
    <property type="match status" value="1"/>
</dbReference>
<gene>
    <name evidence="2" type="ORF">CCMP2556_LOCUS7084</name>
</gene>
<keyword evidence="3" id="KW-1185">Reference proteome</keyword>
<dbReference type="EMBL" id="CAXAMN010003113">
    <property type="protein sequence ID" value="CAK9002950.1"/>
    <property type="molecule type" value="Genomic_DNA"/>
</dbReference>
<dbReference type="PROSITE" id="PS50096">
    <property type="entry name" value="IQ"/>
    <property type="match status" value="3"/>
</dbReference>
<feature type="region of interest" description="Disordered" evidence="1">
    <location>
        <begin position="183"/>
        <end position="230"/>
    </location>
</feature>
<feature type="compositionally biased region" description="Basic and acidic residues" evidence="1">
    <location>
        <begin position="74"/>
        <end position="96"/>
    </location>
</feature>
<feature type="region of interest" description="Disordered" evidence="1">
    <location>
        <begin position="1061"/>
        <end position="1097"/>
    </location>
</feature>
<feature type="region of interest" description="Disordered" evidence="1">
    <location>
        <begin position="1140"/>
        <end position="1176"/>
    </location>
</feature>
<feature type="region of interest" description="Disordered" evidence="1">
    <location>
        <begin position="800"/>
        <end position="876"/>
    </location>
</feature>
<evidence type="ECO:0000256" key="1">
    <source>
        <dbReference type="SAM" id="MobiDB-lite"/>
    </source>
</evidence>
<dbReference type="Gene3D" id="1.10.8.10">
    <property type="entry name" value="DNA helicase RuvA subunit, C-terminal domain"/>
    <property type="match status" value="1"/>
</dbReference>
<sequence length="1255" mass="139260">MACADLIGTMSMLNRPRKPRAPPTGWQRSMRWRWLRSVQSGRRSGRWGEKGSHLSEDELQELRELDKSYRKQMTEMHDSHDELQGAHRSAHEEARKKSTRNIKVMALGALDALAQTIQHRRKRGADGPAVDSPSVCFLQWAFTQNPEAWCPPPAADLKHAMVLAEQPPGTPMKGVEVGASDSEALNTSGKAKAAPPKKEVVKEVPISTKKKVEKPAEPDPAPKTKKDLEEDQRRYVEQLEAEKQQFFASEQARKLAGSKGVDQEVTYVEDKDTRKPKAVSDISDFWKKELGLLPYMPTDNVQEVDLPEELDHSIRLLYLQNLNEQLEKLLTMRFHVFWSQCIYDPAVSRLVDSYLRYCLRSHDLVEGQEPAISLEEMTASRDVSRRMFQLLLRLSRPQESPHEFLSKDKFAQVIHEHQLFDVPKIIDLCVIYGDANRNTVTKIVHSVFKHQPLFKEEFASVVQHMLDGLLQCCAPLQLAAKGSSSAGPDDLSVMECKAFLPDMLSCFNAIFCFFPEECVEKLMGGSLKIDSAGNDAGVPALPLADLMVILHDAVSALRDKDSNGKADMDSIIKLLSRLLSCVLGFRMAPRHGADAFGELVAWVTEHAERTQLIQDLSRNGLDNVAMEWIASGLVDDTQLDYLDDLCGAPLLPKEARHRRRPVAPGAAKAAPRDVSGPSSSSSSSNDRAKIREVREVVGSEYGEGFILQCLLHYGGSVPQAVGGILDGSLPPQIKALPIGMSIGAETAAAEQPSQSSLSAEDKQLILNQADRIEGSDVEVEKYNDDYDDEEAVGMPRLAAGAASDWEDRSEEEEEGSSDEGPQWSNDRMRGGRLKGKGKGKAKSSGPTQGQTLQARRKEAHKAQVANHNRRDAAMRPSAKWHEAFKLPKRRIKEIRASESLSRATAWEAVESAEVANQRGYRRAQLALAVRQLLSAMRQLPGAAAQLHAAVELQRDDGHRDGGDETNPKQFALGARLMRRALMRILWKQGASFFQRLMVFRSELRAVRAAQADGSPSKRSVGALGVGPSQDRSQANKIAAPKHKARTQPAMLEEHAALKIQSAERGRRARRRVKQVEHSLSPPVATERGSIKDVPPPSHLPDLPPVPQEVQEAAATKIQSTVRGRKGRQMAQQQRRKVFSRRSALKLQAKGPQAPEVRPSVTQAAAVPVAQRPRRSAEAKRLLDAWRWWPNRQASLGHLPPPPEVQQSAAVTIQRATRNHQGRRALQAQGKAARQSEDFDEGEEAGERRDSVFSKE</sequence>
<dbReference type="PANTHER" id="PTHR21494">
    <property type="entry name" value="ACTIVATING SIGNAL COINTEGRATOR 1 COMPLEX SUBUNIT 2 ASC-1 COMPLEX SUBUNIT P100"/>
    <property type="match status" value="1"/>
</dbReference>
<feature type="region of interest" description="Disordered" evidence="1">
    <location>
        <begin position="776"/>
        <end position="795"/>
    </location>
</feature>
<dbReference type="SMART" id="SM00015">
    <property type="entry name" value="IQ"/>
    <property type="match status" value="3"/>
</dbReference>